<dbReference type="InterPro" id="IPR038765">
    <property type="entry name" value="Papain-like_cys_pep_sf"/>
</dbReference>
<evidence type="ECO:0000313" key="3">
    <source>
        <dbReference type="Proteomes" id="UP000198418"/>
    </source>
</evidence>
<keyword evidence="2" id="KW-0378">Hydrolase</keyword>
<protein>
    <submittedName>
        <fullName evidence="2">Transglutaminase-like enzyme, putative cysteine protease</fullName>
    </submittedName>
</protein>
<dbReference type="InterPro" id="IPR013589">
    <property type="entry name" value="Bac_transglu_N"/>
</dbReference>
<dbReference type="SMART" id="SM00460">
    <property type="entry name" value="TGc"/>
    <property type="match status" value="1"/>
</dbReference>
<reference evidence="3" key="1">
    <citation type="submission" date="2017-06" db="EMBL/GenBank/DDBJ databases">
        <authorList>
            <person name="Varghese N."/>
            <person name="Submissions S."/>
        </authorList>
    </citation>
    <scope>NUCLEOTIDE SEQUENCE [LARGE SCALE GENOMIC DNA]</scope>
    <source>
        <strain evidence="3">DSM 137</strain>
    </source>
</reference>
<proteinExistence type="predicted"/>
<dbReference type="OrthoDB" id="9804023at2"/>
<dbReference type="Pfam" id="PF01841">
    <property type="entry name" value="Transglut_core"/>
    <property type="match status" value="1"/>
</dbReference>
<dbReference type="Gene3D" id="3.10.620.30">
    <property type="match status" value="1"/>
</dbReference>
<keyword evidence="2" id="KW-0645">Protease</keyword>
<dbReference type="GO" id="GO:0006508">
    <property type="term" value="P:proteolysis"/>
    <property type="evidence" value="ECO:0007669"/>
    <property type="project" value="UniProtKB-KW"/>
</dbReference>
<gene>
    <name evidence="2" type="ORF">SAMN06265338_101150</name>
</gene>
<dbReference type="AlphaFoldDB" id="A0A212PY38"/>
<dbReference type="RefSeq" id="WP_088518661.1">
    <property type="nucleotide sequence ID" value="NZ_FYDG01000001.1"/>
</dbReference>
<dbReference type="GO" id="GO:0008233">
    <property type="term" value="F:peptidase activity"/>
    <property type="evidence" value="ECO:0007669"/>
    <property type="project" value="UniProtKB-KW"/>
</dbReference>
<name>A0A212PY38_RHOAC</name>
<dbReference type="Pfam" id="PF08379">
    <property type="entry name" value="Bact_transglu_N"/>
    <property type="match status" value="1"/>
</dbReference>
<dbReference type="PANTHER" id="PTHR33490">
    <property type="entry name" value="BLR5614 PROTEIN-RELATED"/>
    <property type="match status" value="1"/>
</dbReference>
<dbReference type="PANTHER" id="PTHR33490:SF1">
    <property type="entry name" value="SLL1233 PROTEIN"/>
    <property type="match status" value="1"/>
</dbReference>
<keyword evidence="3" id="KW-1185">Reference proteome</keyword>
<evidence type="ECO:0000313" key="2">
    <source>
        <dbReference type="EMBL" id="SNB51930.1"/>
    </source>
</evidence>
<dbReference type="SUPFAM" id="SSF54001">
    <property type="entry name" value="Cysteine proteinases"/>
    <property type="match status" value="1"/>
</dbReference>
<dbReference type="Proteomes" id="UP000198418">
    <property type="component" value="Unassembled WGS sequence"/>
</dbReference>
<dbReference type="EMBL" id="FYDG01000001">
    <property type="protein sequence ID" value="SNB51930.1"/>
    <property type="molecule type" value="Genomic_DNA"/>
</dbReference>
<accession>A0A212PY38</accession>
<organism evidence="2 3">
    <name type="scientific">Rhodoblastus acidophilus</name>
    <name type="common">Rhodopseudomonas acidophila</name>
    <dbReference type="NCBI Taxonomy" id="1074"/>
    <lineage>
        <taxon>Bacteria</taxon>
        <taxon>Pseudomonadati</taxon>
        <taxon>Pseudomonadota</taxon>
        <taxon>Alphaproteobacteria</taxon>
        <taxon>Hyphomicrobiales</taxon>
        <taxon>Rhodoblastaceae</taxon>
        <taxon>Rhodoblastus</taxon>
    </lineage>
</organism>
<dbReference type="InterPro" id="IPR002931">
    <property type="entry name" value="Transglutaminase-like"/>
</dbReference>
<sequence length="304" mass="34442">MTVFSVNHVTTYAYAEPVRLGEHRMMLRPRDSNDQRLLEASLAIDPPPKTLRWIHDVFDNCVAVATFSGETRELRVENRITLEHTPFEGDEFLLDDSARFYPFAYDAEETPDLARSIERHSPDPSGELDRWVRHFLHPGRPTETGELLMTLNYAIKEGFYYERRVEKGTQSALETLARRRGSCRDFATLMMEAARALGFAARFVSGYLYVPDCDGENRHLGGGSTHAWLQIYLPGSGWVEFDPTNGIVGNRDLIRVAVAREARQAIPLYGSYFADNATASTMDVEVRVRQSPSCELPSAPHRNL</sequence>
<feature type="domain" description="Transglutaminase-like" evidence="1">
    <location>
        <begin position="175"/>
        <end position="245"/>
    </location>
</feature>
<evidence type="ECO:0000259" key="1">
    <source>
        <dbReference type="SMART" id="SM00460"/>
    </source>
</evidence>